<name>A0AAV5TD10_9BILA</name>
<gene>
    <name evidence="1" type="ORF">PENTCL1PPCAC_15630</name>
</gene>
<evidence type="ECO:0000313" key="1">
    <source>
        <dbReference type="EMBL" id="GMS93455.1"/>
    </source>
</evidence>
<accession>A0AAV5TD10</accession>
<reference evidence="1" key="1">
    <citation type="submission" date="2023-10" db="EMBL/GenBank/DDBJ databases">
        <title>Genome assembly of Pristionchus species.</title>
        <authorList>
            <person name="Yoshida K."/>
            <person name="Sommer R.J."/>
        </authorList>
    </citation>
    <scope>NUCLEOTIDE SEQUENCE</scope>
    <source>
        <strain evidence="1">RS0144</strain>
    </source>
</reference>
<sequence length="76" mass="8372">LVDAHDCLIVMPPLHRKTKTTCVSSSSALLQSPQVFAEFGRIGSVCTRFRNHCSPGIDWCSIGMHTCSSWCTPAYK</sequence>
<keyword evidence="2" id="KW-1185">Reference proteome</keyword>
<organism evidence="1 2">
    <name type="scientific">Pristionchus entomophagus</name>
    <dbReference type="NCBI Taxonomy" id="358040"/>
    <lineage>
        <taxon>Eukaryota</taxon>
        <taxon>Metazoa</taxon>
        <taxon>Ecdysozoa</taxon>
        <taxon>Nematoda</taxon>
        <taxon>Chromadorea</taxon>
        <taxon>Rhabditida</taxon>
        <taxon>Rhabditina</taxon>
        <taxon>Diplogasteromorpha</taxon>
        <taxon>Diplogasteroidea</taxon>
        <taxon>Neodiplogasteridae</taxon>
        <taxon>Pristionchus</taxon>
    </lineage>
</organism>
<dbReference type="AlphaFoldDB" id="A0AAV5TD10"/>
<dbReference type="EMBL" id="BTSX01000004">
    <property type="protein sequence ID" value="GMS93455.1"/>
    <property type="molecule type" value="Genomic_DNA"/>
</dbReference>
<proteinExistence type="predicted"/>
<comment type="caution">
    <text evidence="1">The sequence shown here is derived from an EMBL/GenBank/DDBJ whole genome shotgun (WGS) entry which is preliminary data.</text>
</comment>
<evidence type="ECO:0000313" key="2">
    <source>
        <dbReference type="Proteomes" id="UP001432027"/>
    </source>
</evidence>
<feature type="non-terminal residue" evidence="1">
    <location>
        <position position="76"/>
    </location>
</feature>
<protein>
    <submittedName>
        <fullName evidence="1">Uncharacterized protein</fullName>
    </submittedName>
</protein>
<feature type="non-terminal residue" evidence="1">
    <location>
        <position position="1"/>
    </location>
</feature>
<dbReference type="Proteomes" id="UP001432027">
    <property type="component" value="Unassembled WGS sequence"/>
</dbReference>